<dbReference type="SUPFAM" id="SSF55729">
    <property type="entry name" value="Acyl-CoA N-acyltransferases (Nat)"/>
    <property type="match status" value="1"/>
</dbReference>
<dbReference type="InterPro" id="IPR016181">
    <property type="entry name" value="Acyl_CoA_acyltransferase"/>
</dbReference>
<dbReference type="PROSITE" id="PS51186">
    <property type="entry name" value="GNAT"/>
    <property type="match status" value="1"/>
</dbReference>
<dbReference type="Pfam" id="PF13302">
    <property type="entry name" value="Acetyltransf_3"/>
    <property type="match status" value="1"/>
</dbReference>
<gene>
    <name evidence="2" type="ORF">HC175_04910</name>
</gene>
<comment type="caution">
    <text evidence="2">The sequence shown here is derived from an EMBL/GenBank/DDBJ whole genome shotgun (WGS) entry which is preliminary data.</text>
</comment>
<accession>A0ABX1CVD4</accession>
<name>A0ABX1CVD4_9FLAO</name>
<dbReference type="EMBL" id="JAAVJR010000002">
    <property type="protein sequence ID" value="NJW52251.1"/>
    <property type="molecule type" value="Genomic_DNA"/>
</dbReference>
<protein>
    <submittedName>
        <fullName evidence="2">GNAT family N-acetyltransferase</fullName>
    </submittedName>
</protein>
<dbReference type="Gene3D" id="3.40.630.30">
    <property type="match status" value="1"/>
</dbReference>
<dbReference type="InterPro" id="IPR051531">
    <property type="entry name" value="N-acetyltransferase"/>
</dbReference>
<dbReference type="InterPro" id="IPR000182">
    <property type="entry name" value="GNAT_dom"/>
</dbReference>
<reference evidence="2 3" key="1">
    <citation type="submission" date="2020-03" db="EMBL/GenBank/DDBJ databases">
        <title>Salinimicrobium sp. nov, isolated from SCS.</title>
        <authorList>
            <person name="Cao W.R."/>
        </authorList>
    </citation>
    <scope>NUCLEOTIDE SEQUENCE [LARGE SCALE GENOMIC DNA]</scope>
    <source>
        <strain evidence="3">J15B91</strain>
    </source>
</reference>
<dbReference type="PANTHER" id="PTHR43792:SF9">
    <property type="entry name" value="RIBOSOMAL-PROTEIN-ALANINE ACETYLTRANSFERASE"/>
    <property type="match status" value="1"/>
</dbReference>
<dbReference type="Proteomes" id="UP000703674">
    <property type="component" value="Unassembled WGS sequence"/>
</dbReference>
<evidence type="ECO:0000313" key="2">
    <source>
        <dbReference type="EMBL" id="NJW52251.1"/>
    </source>
</evidence>
<evidence type="ECO:0000313" key="3">
    <source>
        <dbReference type="Proteomes" id="UP000703674"/>
    </source>
</evidence>
<feature type="domain" description="N-acetyltransferase" evidence="1">
    <location>
        <begin position="16"/>
        <end position="181"/>
    </location>
</feature>
<organism evidence="2 3">
    <name type="scientific">Salinimicrobium oceani</name>
    <dbReference type="NCBI Taxonomy" id="2722702"/>
    <lineage>
        <taxon>Bacteria</taxon>
        <taxon>Pseudomonadati</taxon>
        <taxon>Bacteroidota</taxon>
        <taxon>Flavobacteriia</taxon>
        <taxon>Flavobacteriales</taxon>
        <taxon>Flavobacteriaceae</taxon>
        <taxon>Salinimicrobium</taxon>
    </lineage>
</organism>
<keyword evidence="3" id="KW-1185">Reference proteome</keyword>
<dbReference type="PANTHER" id="PTHR43792">
    <property type="entry name" value="GNAT FAMILY, PUTATIVE (AFU_ORTHOLOGUE AFUA_3G00765)-RELATED-RELATED"/>
    <property type="match status" value="1"/>
</dbReference>
<sequence>MVNKNVAFPNLKTSRLHLRQITENDLENIFAGLSHPEVIRYYGVSYSSLDATWEQLEWYAELERTHTGIWWAITLKGANDFCGAIGFNNLSREHQKAELGFWLLPNFWGKGFVQESMQVIMEYAFNDLRLHRVEAFVETENKSSQKALLKQGFQQEGILRDSEIKDGRFISVAVFSKLSDKNEDG</sequence>
<evidence type="ECO:0000259" key="1">
    <source>
        <dbReference type="PROSITE" id="PS51186"/>
    </source>
</evidence>
<proteinExistence type="predicted"/>